<accession>A0A1R7QCZ7</accession>
<evidence type="ECO:0000256" key="10">
    <source>
        <dbReference type="ARBA" id="ARBA00023136"/>
    </source>
</evidence>
<keyword evidence="4 12" id="KW-0813">Transport</keyword>
<gene>
    <name evidence="17" type="primary">exbB_3</name>
    <name evidence="17" type="ORF">ACNJC6_01791</name>
</gene>
<evidence type="ECO:0000256" key="11">
    <source>
        <dbReference type="ARBA" id="ARBA00024816"/>
    </source>
</evidence>
<evidence type="ECO:0000256" key="3">
    <source>
        <dbReference type="ARBA" id="ARBA00022093"/>
    </source>
</evidence>
<dbReference type="EMBL" id="FUUY01000005">
    <property type="protein sequence ID" value="SJX22159.1"/>
    <property type="molecule type" value="Genomic_DNA"/>
</dbReference>
<organism evidence="17 18">
    <name type="scientific">Acinetobacter johnsonii</name>
    <dbReference type="NCBI Taxonomy" id="40214"/>
    <lineage>
        <taxon>Bacteria</taxon>
        <taxon>Pseudomonadati</taxon>
        <taxon>Pseudomonadota</taxon>
        <taxon>Gammaproteobacteria</taxon>
        <taxon>Moraxellales</taxon>
        <taxon>Moraxellaceae</taxon>
        <taxon>Acinetobacter</taxon>
    </lineage>
</organism>
<evidence type="ECO:0000256" key="2">
    <source>
        <dbReference type="ARBA" id="ARBA00011471"/>
    </source>
</evidence>
<dbReference type="InterPro" id="IPR050790">
    <property type="entry name" value="ExbB/TolQ_transport"/>
</dbReference>
<feature type="chain" id="PRO_5013159291" description="Biopolymer transport protein ExbB" evidence="15">
    <location>
        <begin position="27"/>
        <end position="293"/>
    </location>
</feature>
<feature type="region of interest" description="Disordered" evidence="13">
    <location>
        <begin position="40"/>
        <end position="61"/>
    </location>
</feature>
<dbReference type="AlphaFoldDB" id="A0A1R7QCZ7"/>
<evidence type="ECO:0000256" key="1">
    <source>
        <dbReference type="ARBA" id="ARBA00004429"/>
    </source>
</evidence>
<keyword evidence="10 14" id="KW-0472">Membrane</keyword>
<evidence type="ECO:0000256" key="12">
    <source>
        <dbReference type="RuleBase" id="RU004057"/>
    </source>
</evidence>
<dbReference type="GO" id="GO:0017038">
    <property type="term" value="P:protein import"/>
    <property type="evidence" value="ECO:0007669"/>
    <property type="project" value="TreeGrafter"/>
</dbReference>
<dbReference type="PANTHER" id="PTHR30625:SF14">
    <property type="entry name" value="BIOPOLYMER TRANSPORT PROTEIN EXBB"/>
    <property type="match status" value="1"/>
</dbReference>
<evidence type="ECO:0000256" key="8">
    <source>
        <dbReference type="ARBA" id="ARBA00022927"/>
    </source>
</evidence>
<dbReference type="GO" id="GO:0005886">
    <property type="term" value="C:plasma membrane"/>
    <property type="evidence" value="ECO:0007669"/>
    <property type="project" value="UniProtKB-SubCell"/>
</dbReference>
<dbReference type="RefSeq" id="WP_087012580.1">
    <property type="nucleotide sequence ID" value="NZ_FUUY01000005.1"/>
</dbReference>
<reference evidence="17 18" key="1">
    <citation type="submission" date="2017-02" db="EMBL/GenBank/DDBJ databases">
        <authorList>
            <person name="Peterson S.W."/>
        </authorList>
    </citation>
    <scope>NUCLEOTIDE SEQUENCE [LARGE SCALE GENOMIC DNA]</scope>
    <source>
        <strain evidence="17">C6</strain>
    </source>
</reference>
<dbReference type="Proteomes" id="UP000196240">
    <property type="component" value="Unassembled WGS sequence"/>
</dbReference>
<keyword evidence="5" id="KW-1003">Cell membrane</keyword>
<keyword evidence="7 14" id="KW-0812">Transmembrane</keyword>
<dbReference type="Pfam" id="PF01618">
    <property type="entry name" value="MotA_ExbB"/>
    <property type="match status" value="1"/>
</dbReference>
<comment type="subunit">
    <text evidence="2">The accessory proteins ExbB and ExbD seem to form a complex with TonB.</text>
</comment>
<evidence type="ECO:0000256" key="14">
    <source>
        <dbReference type="SAM" id="Phobius"/>
    </source>
</evidence>
<feature type="transmembrane region" description="Helical" evidence="14">
    <location>
        <begin position="80"/>
        <end position="101"/>
    </location>
</feature>
<evidence type="ECO:0000256" key="15">
    <source>
        <dbReference type="SAM" id="SignalP"/>
    </source>
</evidence>
<sequence length="293" mass="31357" precursor="true">MQKLKNFTAASLVGISTLLPLQAVFAEETAAPTTALTTPVTTTEKAATPVPPPLAEKAPTASEKVHNPYGLEAMWKEGDLVSKVTLFILVIMSIGTWYIIITKCLQQGKIRKQGQHADKNFWEATSLDSATEGLDDASVYRFIAEKGIKSTKNHGGTLLERIDFNTWVTISIQRAIDKIHSHLSGGLAFLATVGSTAPFVGLFGTVWGIYHALTAIGVSGQASIDKVAGPVGEALIMTAIGLAVAVPAVLGYNWLTRRNKAVMEEVRTFGSDLHAVLLSGEISTNNPANRDMK</sequence>
<evidence type="ECO:0000256" key="4">
    <source>
        <dbReference type="ARBA" id="ARBA00022448"/>
    </source>
</evidence>
<keyword evidence="9 14" id="KW-1133">Transmembrane helix</keyword>
<proteinExistence type="inferred from homology"/>
<evidence type="ECO:0000256" key="13">
    <source>
        <dbReference type="SAM" id="MobiDB-lite"/>
    </source>
</evidence>
<evidence type="ECO:0000256" key="7">
    <source>
        <dbReference type="ARBA" id="ARBA00022692"/>
    </source>
</evidence>
<evidence type="ECO:0000256" key="9">
    <source>
        <dbReference type="ARBA" id="ARBA00022989"/>
    </source>
</evidence>
<keyword evidence="15" id="KW-0732">Signal</keyword>
<feature type="domain" description="MotA/TolQ/ExbB proton channel" evidence="16">
    <location>
        <begin position="169"/>
        <end position="266"/>
    </location>
</feature>
<comment type="function">
    <text evidence="11">Involved in the TonB-dependent energy-dependent transport of various receptor-bound substrates. Protects ExbD from proteolytic degradation and functionally stabilizes TonB.</text>
</comment>
<evidence type="ECO:0000256" key="6">
    <source>
        <dbReference type="ARBA" id="ARBA00022519"/>
    </source>
</evidence>
<evidence type="ECO:0000313" key="18">
    <source>
        <dbReference type="Proteomes" id="UP000196240"/>
    </source>
</evidence>
<evidence type="ECO:0000256" key="5">
    <source>
        <dbReference type="ARBA" id="ARBA00022475"/>
    </source>
</evidence>
<feature type="signal peptide" evidence="15">
    <location>
        <begin position="1"/>
        <end position="26"/>
    </location>
</feature>
<evidence type="ECO:0000313" key="17">
    <source>
        <dbReference type="EMBL" id="SJX22159.1"/>
    </source>
</evidence>
<keyword evidence="6" id="KW-0997">Cell inner membrane</keyword>
<comment type="subcellular location">
    <subcellularLocation>
        <location evidence="1">Cell inner membrane</location>
        <topology evidence="1">Multi-pass membrane protein</topology>
    </subcellularLocation>
    <subcellularLocation>
        <location evidence="12">Membrane</location>
        <topology evidence="12">Multi-pass membrane protein</topology>
    </subcellularLocation>
</comment>
<name>A0A1R7QCZ7_ACIJO</name>
<evidence type="ECO:0000259" key="16">
    <source>
        <dbReference type="Pfam" id="PF01618"/>
    </source>
</evidence>
<feature type="transmembrane region" description="Helical" evidence="14">
    <location>
        <begin position="187"/>
        <end position="210"/>
    </location>
</feature>
<feature type="transmembrane region" description="Helical" evidence="14">
    <location>
        <begin position="234"/>
        <end position="255"/>
    </location>
</feature>
<protein>
    <recommendedName>
        <fullName evidence="3">Biopolymer transport protein ExbB</fullName>
    </recommendedName>
</protein>
<keyword evidence="8 12" id="KW-0653">Protein transport</keyword>
<dbReference type="PANTHER" id="PTHR30625">
    <property type="entry name" value="PROTEIN TOLQ"/>
    <property type="match status" value="1"/>
</dbReference>
<comment type="similarity">
    <text evidence="12">Belongs to the exbB/tolQ family.</text>
</comment>
<dbReference type="InterPro" id="IPR002898">
    <property type="entry name" value="MotA_ExbB_proton_chnl"/>
</dbReference>